<evidence type="ECO:0000256" key="1">
    <source>
        <dbReference type="SAM" id="MobiDB-lite"/>
    </source>
</evidence>
<dbReference type="Gene3D" id="1.25.40.10">
    <property type="entry name" value="Tetratricopeptide repeat domain"/>
    <property type="match status" value="1"/>
</dbReference>
<feature type="region of interest" description="Disordered" evidence="1">
    <location>
        <begin position="1"/>
        <end position="22"/>
    </location>
</feature>
<dbReference type="Proteomes" id="UP000441523">
    <property type="component" value="Unassembled WGS sequence"/>
</dbReference>
<feature type="compositionally biased region" description="Basic residues" evidence="1">
    <location>
        <begin position="10"/>
        <end position="22"/>
    </location>
</feature>
<reference evidence="2 3" key="1">
    <citation type="submission" date="2019-09" db="EMBL/GenBank/DDBJ databases">
        <title>YIM 132548 draft genome.</title>
        <authorList>
            <person name="Jiang L."/>
        </authorList>
    </citation>
    <scope>NUCLEOTIDE SEQUENCE [LARGE SCALE GENOMIC DNA]</scope>
    <source>
        <strain evidence="2 3">YIM 132548</strain>
    </source>
</reference>
<feature type="compositionally biased region" description="Basic and acidic residues" evidence="1">
    <location>
        <begin position="285"/>
        <end position="306"/>
    </location>
</feature>
<feature type="region of interest" description="Disordered" evidence="1">
    <location>
        <begin position="1127"/>
        <end position="1147"/>
    </location>
</feature>
<evidence type="ECO:0008006" key="4">
    <source>
        <dbReference type="Google" id="ProtNLM"/>
    </source>
</evidence>
<proteinExistence type="predicted"/>
<accession>A0A6N6MXP8</accession>
<protein>
    <recommendedName>
        <fullName evidence="4">Tetratricopeptide repeat protein</fullName>
    </recommendedName>
</protein>
<sequence>MGAALATGRRSGRRGASARRTGRKALAAGPLALMLGLAAGLAPAEAARLLSAKGSQPESYGRIVLAFDKWVPVRAKLSGTILVLSYAERAPGGSERLATEMPAFISAVRRDPDGTGLRLALQRPYRINVQEAGEQVFVDLLPESWAGLPPPLPPEIVADLARRAQVAEAALKAATPAPVPKPLSLEVAHLPSLTRLSVRLPADVKPGIERTGAATRITLPGAWRFDVADTRGRTKPAIAALTTESDEKAATLLVTPAEDYAVTTDRDEDGLTVDVAPRKAAGSEPADKASADKAATDNDPTSRETIARAPADPTDRKPEPAKGARAGQGAAAQPAAPPRSDTKAADAAQARPVRPPRPAGDGLVFRFGQPVPAALFERAGLATLVFETAEPVAVPDPGRSGLRPVGEPSRTGGVVALQFGVPAGRLIDLLPVGDPEAPSGWELVAGETLSPSDTLVATRLPAAGGRVGLGITLPDPGRATWLDLAGERIAVVTSAGRRPAGIAKRQRFVDFELLPSRLGLAVLAQADDLVVRPDLDGVAITREGGLAVSPVARQPEVTVAEAGDLAIQRGPWEVARRGNVRDTLREQFGATAAVSGSLRGPPRLAYARSLLANGLNLEALAVLEAIAADDPLMATQRDVMILRGAAEALMGRDVEAKRALSVESLLRDPEASLWRGYADATAGRWLAAESAFRGTLAILDRYPDDLQGPMRAIVAETAIEAGDLEAATGQIAAAAGRTPDVRIRDRLALLRGRIEEATGQGVAAAATYERLSQNGAQPEAAEAALRGALLGHAAGKLTIAETVDRLERLLLTWRGGETENGVVAGLARLYAEAGRWRDALAMTRRANATAPDAPTSRALHAEAQVLFDDLFLTGRGDALSGIEAVALYFDYKEFSPIGRRGDEIVRRLSDRLVELDLLDSAADLLQHQVDNRLAGPARAGVAARLAAIRLMDAKPLQALEILDATYLPELPGDLRRARSLIRARALSDLSRTDLALETIEGETGADAQRLRADILWGARRWREAGEAHEMLLGDAWRGRQPLDDAARADVIRAAIAYDLSAESLGLERLKAKFAGPMAESADARTFALLTAANALRNPGFREIAQRATSAETLAAFLAEYRKRYPETAVPERGRAAENRTDAPAPPG</sequence>
<feature type="compositionally biased region" description="Basic and acidic residues" evidence="1">
    <location>
        <begin position="313"/>
        <end position="322"/>
    </location>
</feature>
<feature type="compositionally biased region" description="Low complexity" evidence="1">
    <location>
        <begin position="323"/>
        <end position="334"/>
    </location>
</feature>
<evidence type="ECO:0000313" key="2">
    <source>
        <dbReference type="EMBL" id="KAB1076239.1"/>
    </source>
</evidence>
<dbReference type="AlphaFoldDB" id="A0A6N6MXP8"/>
<dbReference type="InterPro" id="IPR011990">
    <property type="entry name" value="TPR-like_helical_dom_sf"/>
</dbReference>
<keyword evidence="3" id="KW-1185">Reference proteome</keyword>
<gene>
    <name evidence="2" type="ORF">F6X51_01495</name>
</gene>
<dbReference type="EMBL" id="VZZJ01000001">
    <property type="protein sequence ID" value="KAB1076239.1"/>
    <property type="molecule type" value="Genomic_DNA"/>
</dbReference>
<feature type="compositionally biased region" description="Basic and acidic residues" evidence="1">
    <location>
        <begin position="1127"/>
        <end position="1140"/>
    </location>
</feature>
<organism evidence="2 3">
    <name type="scientific">Methylobacterium planeticum</name>
    <dbReference type="NCBI Taxonomy" id="2615211"/>
    <lineage>
        <taxon>Bacteria</taxon>
        <taxon>Pseudomonadati</taxon>
        <taxon>Pseudomonadota</taxon>
        <taxon>Alphaproteobacteria</taxon>
        <taxon>Hyphomicrobiales</taxon>
        <taxon>Methylobacteriaceae</taxon>
        <taxon>Methylobacterium</taxon>
    </lineage>
</organism>
<evidence type="ECO:0000313" key="3">
    <source>
        <dbReference type="Proteomes" id="UP000441523"/>
    </source>
</evidence>
<name>A0A6N6MXP8_9HYPH</name>
<comment type="caution">
    <text evidence="2">The sequence shown here is derived from an EMBL/GenBank/DDBJ whole genome shotgun (WGS) entry which is preliminary data.</text>
</comment>
<feature type="region of interest" description="Disordered" evidence="1">
    <location>
        <begin position="261"/>
        <end position="361"/>
    </location>
</feature>